<evidence type="ECO:0000313" key="2">
    <source>
        <dbReference type="Proteomes" id="UP000823775"/>
    </source>
</evidence>
<sequence length="70" mass="7894">MLKVPQKDLGQWINLHCLANKSLWENLFGPYPAASSSMQIALTHGCGSETALFCKFRARSSWHEERTGRS</sequence>
<protein>
    <submittedName>
        <fullName evidence="1">Uncharacterized protein</fullName>
    </submittedName>
</protein>
<evidence type="ECO:0000313" key="1">
    <source>
        <dbReference type="EMBL" id="MCE0481458.1"/>
    </source>
</evidence>
<reference evidence="1 2" key="1">
    <citation type="journal article" date="2021" name="BMC Genomics">
        <title>Datura genome reveals duplications of psychoactive alkaloid biosynthetic genes and high mutation rate following tissue culture.</title>
        <authorList>
            <person name="Rajewski A."/>
            <person name="Carter-House D."/>
            <person name="Stajich J."/>
            <person name="Litt A."/>
        </authorList>
    </citation>
    <scope>NUCLEOTIDE SEQUENCE [LARGE SCALE GENOMIC DNA]</scope>
    <source>
        <strain evidence="1">AR-01</strain>
    </source>
</reference>
<gene>
    <name evidence="1" type="ORF">HAX54_039230</name>
</gene>
<name>A0ABS8VKY7_DATST</name>
<keyword evidence="2" id="KW-1185">Reference proteome</keyword>
<dbReference type="EMBL" id="JACEIK010005419">
    <property type="protein sequence ID" value="MCE0481458.1"/>
    <property type="molecule type" value="Genomic_DNA"/>
</dbReference>
<accession>A0ABS8VKY7</accession>
<comment type="caution">
    <text evidence="1">The sequence shown here is derived from an EMBL/GenBank/DDBJ whole genome shotgun (WGS) entry which is preliminary data.</text>
</comment>
<organism evidence="1 2">
    <name type="scientific">Datura stramonium</name>
    <name type="common">Jimsonweed</name>
    <name type="synonym">Common thornapple</name>
    <dbReference type="NCBI Taxonomy" id="4076"/>
    <lineage>
        <taxon>Eukaryota</taxon>
        <taxon>Viridiplantae</taxon>
        <taxon>Streptophyta</taxon>
        <taxon>Embryophyta</taxon>
        <taxon>Tracheophyta</taxon>
        <taxon>Spermatophyta</taxon>
        <taxon>Magnoliopsida</taxon>
        <taxon>eudicotyledons</taxon>
        <taxon>Gunneridae</taxon>
        <taxon>Pentapetalae</taxon>
        <taxon>asterids</taxon>
        <taxon>lamiids</taxon>
        <taxon>Solanales</taxon>
        <taxon>Solanaceae</taxon>
        <taxon>Solanoideae</taxon>
        <taxon>Datureae</taxon>
        <taxon>Datura</taxon>
    </lineage>
</organism>
<proteinExistence type="predicted"/>
<dbReference type="Proteomes" id="UP000823775">
    <property type="component" value="Unassembled WGS sequence"/>
</dbReference>